<sequence>MIWDWNSLFFEGMNVDNSIHEWDKEMYFRRKHFQVFVEPFYHIGFHLRGVRIEYNYTSYNLHDVRITTGANEAQSGGERQRRETGSG</sequence>
<organism evidence="1 2">
    <name type="scientific">Hibiscus sabdariffa</name>
    <name type="common">roselle</name>
    <dbReference type="NCBI Taxonomy" id="183260"/>
    <lineage>
        <taxon>Eukaryota</taxon>
        <taxon>Viridiplantae</taxon>
        <taxon>Streptophyta</taxon>
        <taxon>Embryophyta</taxon>
        <taxon>Tracheophyta</taxon>
        <taxon>Spermatophyta</taxon>
        <taxon>Magnoliopsida</taxon>
        <taxon>eudicotyledons</taxon>
        <taxon>Gunneridae</taxon>
        <taxon>Pentapetalae</taxon>
        <taxon>rosids</taxon>
        <taxon>malvids</taxon>
        <taxon>Malvales</taxon>
        <taxon>Malvaceae</taxon>
        <taxon>Malvoideae</taxon>
        <taxon>Hibiscus</taxon>
    </lineage>
</organism>
<name>A0ABR2B6N9_9ROSI</name>
<evidence type="ECO:0000313" key="2">
    <source>
        <dbReference type="Proteomes" id="UP001472677"/>
    </source>
</evidence>
<proteinExistence type="predicted"/>
<comment type="caution">
    <text evidence="1">The sequence shown here is derived from an EMBL/GenBank/DDBJ whole genome shotgun (WGS) entry which is preliminary data.</text>
</comment>
<accession>A0ABR2B6N9</accession>
<reference evidence="1 2" key="1">
    <citation type="journal article" date="2024" name="G3 (Bethesda)">
        <title>Genome assembly of Hibiscus sabdariffa L. provides insights into metabolisms of medicinal natural products.</title>
        <authorList>
            <person name="Kim T."/>
        </authorList>
    </citation>
    <scope>NUCLEOTIDE SEQUENCE [LARGE SCALE GENOMIC DNA]</scope>
    <source>
        <strain evidence="1">TK-2024</strain>
        <tissue evidence="1">Old leaves</tissue>
    </source>
</reference>
<evidence type="ECO:0000313" key="1">
    <source>
        <dbReference type="EMBL" id="KAK8502403.1"/>
    </source>
</evidence>
<keyword evidence="2" id="KW-1185">Reference proteome</keyword>
<gene>
    <name evidence="1" type="ORF">V6N12_019996</name>
</gene>
<protein>
    <submittedName>
        <fullName evidence="1">Uncharacterized protein</fullName>
    </submittedName>
</protein>
<dbReference type="EMBL" id="JBBPBM010000169">
    <property type="protein sequence ID" value="KAK8502403.1"/>
    <property type="molecule type" value="Genomic_DNA"/>
</dbReference>
<dbReference type="Proteomes" id="UP001472677">
    <property type="component" value="Unassembled WGS sequence"/>
</dbReference>